<name>A0A2S4KRU8_9HYPO</name>
<gene>
    <name evidence="3" type="ORF">TPAR_06852</name>
</gene>
<dbReference type="Pfam" id="PF12898">
    <property type="entry name" value="Stc1"/>
    <property type="match status" value="1"/>
</dbReference>
<evidence type="ECO:0000313" key="4">
    <source>
        <dbReference type="Proteomes" id="UP000237481"/>
    </source>
</evidence>
<keyword evidence="4" id="KW-1185">Reference proteome</keyword>
<evidence type="ECO:0000256" key="1">
    <source>
        <dbReference type="SAM" id="MobiDB-lite"/>
    </source>
</evidence>
<feature type="region of interest" description="Disordered" evidence="1">
    <location>
        <begin position="303"/>
        <end position="418"/>
    </location>
</feature>
<proteinExistence type="predicted"/>
<evidence type="ECO:0000259" key="2">
    <source>
        <dbReference type="Pfam" id="PF12898"/>
    </source>
</evidence>
<dbReference type="AlphaFoldDB" id="A0A2S4KRU8"/>
<feature type="domain" description="Stc1" evidence="2">
    <location>
        <begin position="24"/>
        <end position="105"/>
    </location>
</feature>
<feature type="compositionally biased region" description="Basic and acidic residues" evidence="1">
    <location>
        <begin position="396"/>
        <end position="406"/>
    </location>
</feature>
<organism evidence="3 4">
    <name type="scientific">Tolypocladium paradoxum</name>
    <dbReference type="NCBI Taxonomy" id="94208"/>
    <lineage>
        <taxon>Eukaryota</taxon>
        <taxon>Fungi</taxon>
        <taxon>Dikarya</taxon>
        <taxon>Ascomycota</taxon>
        <taxon>Pezizomycotina</taxon>
        <taxon>Sordariomycetes</taxon>
        <taxon>Hypocreomycetidae</taxon>
        <taxon>Hypocreales</taxon>
        <taxon>Ophiocordycipitaceae</taxon>
        <taxon>Tolypocladium</taxon>
    </lineage>
</organism>
<evidence type="ECO:0000313" key="3">
    <source>
        <dbReference type="EMBL" id="POR32913.1"/>
    </source>
</evidence>
<protein>
    <recommendedName>
        <fullName evidence="2">Stc1 domain-containing protein</fullName>
    </recommendedName>
</protein>
<reference evidence="3 4" key="1">
    <citation type="submission" date="2018-01" db="EMBL/GenBank/DDBJ databases">
        <title>Harnessing the power of phylogenomics to disentangle the directionality and signatures of interkingdom host jumping in the parasitic fungal genus Tolypocladium.</title>
        <authorList>
            <person name="Quandt C.A."/>
            <person name="Patterson W."/>
            <person name="Spatafora J.W."/>
        </authorList>
    </citation>
    <scope>NUCLEOTIDE SEQUENCE [LARGE SCALE GENOMIC DNA]</scope>
    <source>
        <strain evidence="3 4">NRBC 100945</strain>
    </source>
</reference>
<feature type="compositionally biased region" description="Polar residues" evidence="1">
    <location>
        <begin position="252"/>
        <end position="264"/>
    </location>
</feature>
<dbReference type="Proteomes" id="UP000237481">
    <property type="component" value="Unassembled WGS sequence"/>
</dbReference>
<feature type="region of interest" description="Disordered" evidence="1">
    <location>
        <begin position="219"/>
        <end position="267"/>
    </location>
</feature>
<accession>A0A2S4KRU8</accession>
<dbReference type="InterPro" id="IPR024630">
    <property type="entry name" value="Stc1"/>
</dbReference>
<feature type="compositionally biased region" description="Low complexity" evidence="1">
    <location>
        <begin position="340"/>
        <end position="353"/>
    </location>
</feature>
<dbReference type="STRING" id="94208.A0A2S4KRU8"/>
<dbReference type="OrthoDB" id="3514033at2759"/>
<sequence>MAGSKKSSSNLSLARDPAVPARFRCKVGGEWKSLDSFSNSQRKLIEWQLATRDRVDAANSGMTCRDHSANTRIEIRCDVCDLIKPGEEFSKNAKKHGENVCKRCIAWGETQEPEVTPAAFETGHLSIEENNLEVWQQRYVESTDFFSGDDMPQAPITELSSLGLDHKVLSQVEAGSSSHSASAAEHVAALIRGTSSGTASGSTSHIGRQSDMASAAYLPPHLRGNASDAPLGSISANSETSSVKDFREQGAPSVSGSEPVSYSAASVPPHLRGQVSAAYSGAAGKGRGPGSVSTATTLREARELEQENRKVPFNAWGPDGKQHKGVKSPTVPSSADEDSASAAESNDSYAANEWQTSNPKTKWGKKPRGRDNWHKAPRLSAAKLRKPEPFAHVSARHIDPDVDRQRRMQYCQSEDSDF</sequence>
<comment type="caution">
    <text evidence="3">The sequence shown here is derived from an EMBL/GenBank/DDBJ whole genome shotgun (WGS) entry which is preliminary data.</text>
</comment>
<dbReference type="EMBL" id="PKSG01000772">
    <property type="protein sequence ID" value="POR32913.1"/>
    <property type="molecule type" value="Genomic_DNA"/>
</dbReference>